<comment type="similarity">
    <text evidence="1">Belongs to the fungal fucose-specific lectin family.</text>
</comment>
<reference evidence="2" key="1">
    <citation type="submission" date="2023-03" db="EMBL/GenBank/DDBJ databases">
        <title>Massive genome expansion in bonnet fungi (Mycena s.s.) driven by repeated elements and novel gene families across ecological guilds.</title>
        <authorList>
            <consortium name="Lawrence Berkeley National Laboratory"/>
            <person name="Harder C.B."/>
            <person name="Miyauchi S."/>
            <person name="Viragh M."/>
            <person name="Kuo A."/>
            <person name="Thoen E."/>
            <person name="Andreopoulos B."/>
            <person name="Lu D."/>
            <person name="Skrede I."/>
            <person name="Drula E."/>
            <person name="Henrissat B."/>
            <person name="Morin E."/>
            <person name="Kohler A."/>
            <person name="Barry K."/>
            <person name="LaButti K."/>
            <person name="Morin E."/>
            <person name="Salamov A."/>
            <person name="Lipzen A."/>
            <person name="Mereny Z."/>
            <person name="Hegedus B."/>
            <person name="Baldrian P."/>
            <person name="Stursova M."/>
            <person name="Weitz H."/>
            <person name="Taylor A."/>
            <person name="Grigoriev I.V."/>
            <person name="Nagy L.G."/>
            <person name="Martin F."/>
            <person name="Kauserud H."/>
        </authorList>
    </citation>
    <scope>NUCLEOTIDE SEQUENCE</scope>
    <source>
        <strain evidence="2">CBHHK002</strain>
    </source>
</reference>
<evidence type="ECO:0000256" key="1">
    <source>
        <dbReference type="ARBA" id="ARBA00009042"/>
    </source>
</evidence>
<evidence type="ECO:0000313" key="3">
    <source>
        <dbReference type="Proteomes" id="UP001218218"/>
    </source>
</evidence>
<dbReference type="EMBL" id="JARIHO010000039">
    <property type="protein sequence ID" value="KAJ7328356.1"/>
    <property type="molecule type" value="Genomic_DNA"/>
</dbReference>
<evidence type="ECO:0008006" key="4">
    <source>
        <dbReference type="Google" id="ProtNLM"/>
    </source>
</evidence>
<keyword evidence="3" id="KW-1185">Reference proteome</keyword>
<dbReference type="Pfam" id="PF07938">
    <property type="entry name" value="Fungal_lectin"/>
    <property type="match status" value="1"/>
</dbReference>
<dbReference type="Proteomes" id="UP001218218">
    <property type="component" value="Unassembled WGS sequence"/>
</dbReference>
<accession>A0AAD7EJ82</accession>
<evidence type="ECO:0000313" key="2">
    <source>
        <dbReference type="EMBL" id="KAJ7328356.1"/>
    </source>
</evidence>
<organism evidence="2 3">
    <name type="scientific">Mycena albidolilacea</name>
    <dbReference type="NCBI Taxonomy" id="1033008"/>
    <lineage>
        <taxon>Eukaryota</taxon>
        <taxon>Fungi</taxon>
        <taxon>Dikarya</taxon>
        <taxon>Basidiomycota</taxon>
        <taxon>Agaricomycotina</taxon>
        <taxon>Agaricomycetes</taxon>
        <taxon>Agaricomycetidae</taxon>
        <taxon>Agaricales</taxon>
        <taxon>Marasmiineae</taxon>
        <taxon>Mycenaceae</taxon>
        <taxon>Mycena</taxon>
    </lineage>
</organism>
<dbReference type="SUPFAM" id="SSF89372">
    <property type="entry name" value="Fucose-specific lectin"/>
    <property type="match status" value="1"/>
</dbReference>
<dbReference type="InterPro" id="IPR012475">
    <property type="entry name" value="Fungal_lectin"/>
</dbReference>
<comment type="caution">
    <text evidence="2">The sequence shown here is derived from an EMBL/GenBank/DDBJ whole genome shotgun (WGS) entry which is preliminary data.</text>
</comment>
<dbReference type="AlphaFoldDB" id="A0AAD7EJ82"/>
<gene>
    <name evidence="2" type="ORF">DFH08DRAFT_815858</name>
</gene>
<name>A0AAD7EJ82_9AGAR</name>
<protein>
    <recommendedName>
        <fullName evidence="4">Fucose-specific lectin</fullName>
    </recommendedName>
</protein>
<dbReference type="Gene3D" id="2.120.10.70">
    <property type="entry name" value="Fucose-specific lectin"/>
    <property type="match status" value="1"/>
</dbReference>
<sequence>MALGFTTIGWAQTNSTLWFVRLYFQAKDLKVYEITWNTQKGWHKGNGGSPLFTARRDSPLSAVVSKHHTHRSIFYIDTDGAIRECRFSDQKGYWEDAGTLPASQVADGSSLAAIDSDFGQQDEGVPGVRIYYQQQDNSIQELYYDGAWHTGKSFDGAVKGTALTAINANQQDARAHRLHLFYCKTNGYINHLSTDSGDWKAEQLLWTPKANTALTCVAWDNSGSEYEVRVYYSDASSSGKVQELGWVSTTGQWTASPKINYTTLTPGDKPVGAVTDLGPYGRIISVYENYGDNTIGEMCFQEGKWTPLFTIKWDSLKNA</sequence>
<proteinExistence type="inferred from homology"/>